<evidence type="ECO:0000256" key="5">
    <source>
        <dbReference type="ARBA" id="ARBA00022989"/>
    </source>
</evidence>
<keyword evidence="6 7" id="KW-0472">Membrane</keyword>
<reference evidence="9 10" key="1">
    <citation type="submission" date="2015-09" db="EMBL/GenBank/DDBJ databases">
        <title>Host preference determinants of Valsa canker pathogens revealed by comparative genomics.</title>
        <authorList>
            <person name="Yin Z."/>
            <person name="Huang L."/>
        </authorList>
    </citation>
    <scope>NUCLEOTIDE SEQUENCE [LARGE SCALE GENOMIC DNA]</scope>
    <source>
        <strain evidence="9 10">YSFL</strain>
    </source>
</reference>
<dbReference type="SUPFAM" id="SSF144091">
    <property type="entry name" value="Rhomboid-like"/>
    <property type="match status" value="1"/>
</dbReference>
<keyword evidence="10" id="KW-1185">Reference proteome</keyword>
<dbReference type="PANTHER" id="PTHR43731:SF14">
    <property type="entry name" value="PRESENILIN-ASSOCIATED RHOMBOID-LIKE PROTEIN, MITOCHONDRIAL"/>
    <property type="match status" value="1"/>
</dbReference>
<dbReference type="GO" id="GO:0004252">
    <property type="term" value="F:serine-type endopeptidase activity"/>
    <property type="evidence" value="ECO:0007669"/>
    <property type="project" value="InterPro"/>
</dbReference>
<sequence length="250" mass="27589">MATTRVAKGLLWGTIGANVYVFARWHIIPDAQAAKDGPQSRAYRQAKENHLRYMHENYTLSRKNAAEGRWWTLITSAFSHSDLVHLGVNMMVLHTTASLGFSYLIGLGPLRMTTLALGSAVCGSLGSLYDYKRAAEAGLPDTSGLGASGMVEGIMVATALAVPKLPMQLFPIPITMPYWVLVGGFVGYDMYRLYEQRSSGQRKQNWMGAYVGYAAHLGGAAFGAAFYFLAMRKGMILRREGLRRVMQRRP</sequence>
<keyword evidence="3 7" id="KW-0812">Transmembrane</keyword>
<keyword evidence="5 7" id="KW-1133">Transmembrane helix</keyword>
<evidence type="ECO:0000256" key="1">
    <source>
        <dbReference type="ARBA" id="ARBA00004141"/>
    </source>
</evidence>
<organism evidence="9 10">
    <name type="scientific">Cytospora chrysosperma</name>
    <name type="common">Cytospora canker fungus</name>
    <name type="synonym">Sphaeria chrysosperma</name>
    <dbReference type="NCBI Taxonomy" id="252740"/>
    <lineage>
        <taxon>Eukaryota</taxon>
        <taxon>Fungi</taxon>
        <taxon>Dikarya</taxon>
        <taxon>Ascomycota</taxon>
        <taxon>Pezizomycotina</taxon>
        <taxon>Sordariomycetes</taxon>
        <taxon>Sordariomycetidae</taxon>
        <taxon>Diaporthales</taxon>
        <taxon>Cytosporaceae</taxon>
        <taxon>Cytospora</taxon>
    </lineage>
</organism>
<dbReference type="Gene3D" id="1.20.1540.10">
    <property type="entry name" value="Rhomboid-like"/>
    <property type="match status" value="1"/>
</dbReference>
<gene>
    <name evidence="9" type="ORF">VSDG_06779</name>
</gene>
<dbReference type="OrthoDB" id="418595at2759"/>
<feature type="domain" description="Peptidase S54 rhomboid" evidence="8">
    <location>
        <begin position="68"/>
        <end position="232"/>
    </location>
</feature>
<dbReference type="InterPro" id="IPR022764">
    <property type="entry name" value="Peptidase_S54_rhomboid_dom"/>
</dbReference>
<dbReference type="Pfam" id="PF01694">
    <property type="entry name" value="Rhomboid"/>
    <property type="match status" value="1"/>
</dbReference>
<accession>A0A423VR52</accession>
<feature type="transmembrane region" description="Helical" evidence="7">
    <location>
        <begin position="83"/>
        <end position="105"/>
    </location>
</feature>
<dbReference type="PANTHER" id="PTHR43731">
    <property type="entry name" value="RHOMBOID PROTEASE"/>
    <property type="match status" value="1"/>
</dbReference>
<keyword evidence="4" id="KW-0378">Hydrolase</keyword>
<dbReference type="InterPro" id="IPR035952">
    <property type="entry name" value="Rhomboid-like_sf"/>
</dbReference>
<dbReference type="InterPro" id="IPR050925">
    <property type="entry name" value="Rhomboid_protease_S54"/>
</dbReference>
<evidence type="ECO:0000256" key="3">
    <source>
        <dbReference type="ARBA" id="ARBA00022692"/>
    </source>
</evidence>
<evidence type="ECO:0000256" key="2">
    <source>
        <dbReference type="ARBA" id="ARBA00009045"/>
    </source>
</evidence>
<comment type="subcellular location">
    <subcellularLocation>
        <location evidence="1">Membrane</location>
        <topology evidence="1">Multi-pass membrane protein</topology>
    </subcellularLocation>
</comment>
<evidence type="ECO:0000256" key="4">
    <source>
        <dbReference type="ARBA" id="ARBA00022801"/>
    </source>
</evidence>
<evidence type="ECO:0000313" key="9">
    <source>
        <dbReference type="EMBL" id="ROV93535.1"/>
    </source>
</evidence>
<feature type="transmembrane region" description="Helical" evidence="7">
    <location>
        <begin position="169"/>
        <end position="188"/>
    </location>
</feature>
<dbReference type="GO" id="GO:0016020">
    <property type="term" value="C:membrane"/>
    <property type="evidence" value="ECO:0007669"/>
    <property type="project" value="UniProtKB-SubCell"/>
</dbReference>
<dbReference type="STRING" id="252740.A0A423VR52"/>
<protein>
    <recommendedName>
        <fullName evidence="8">Peptidase S54 rhomboid domain-containing protein</fullName>
    </recommendedName>
</protein>
<feature type="transmembrane region" description="Helical" evidence="7">
    <location>
        <begin position="208"/>
        <end position="230"/>
    </location>
</feature>
<dbReference type="Proteomes" id="UP000284375">
    <property type="component" value="Unassembled WGS sequence"/>
</dbReference>
<proteinExistence type="inferred from homology"/>
<evidence type="ECO:0000256" key="6">
    <source>
        <dbReference type="ARBA" id="ARBA00023136"/>
    </source>
</evidence>
<evidence type="ECO:0000259" key="8">
    <source>
        <dbReference type="Pfam" id="PF01694"/>
    </source>
</evidence>
<evidence type="ECO:0000256" key="7">
    <source>
        <dbReference type="SAM" id="Phobius"/>
    </source>
</evidence>
<comment type="caution">
    <text evidence="9">The sequence shown here is derived from an EMBL/GenBank/DDBJ whole genome shotgun (WGS) entry which is preliminary data.</text>
</comment>
<dbReference type="AlphaFoldDB" id="A0A423VR52"/>
<name>A0A423VR52_CYTCH</name>
<evidence type="ECO:0000313" key="10">
    <source>
        <dbReference type="Proteomes" id="UP000284375"/>
    </source>
</evidence>
<comment type="similarity">
    <text evidence="2">Belongs to the peptidase S54 family.</text>
</comment>
<dbReference type="EMBL" id="LJZO01000032">
    <property type="protein sequence ID" value="ROV93535.1"/>
    <property type="molecule type" value="Genomic_DNA"/>
</dbReference>